<reference evidence="2 3" key="1">
    <citation type="journal article" date="2019" name="Gigascience">
        <title>Whole-genome sequence of the oriental lung fluke Paragonimus westermani.</title>
        <authorList>
            <person name="Oey H."/>
            <person name="Zakrzewski M."/>
            <person name="Narain K."/>
            <person name="Devi K.R."/>
            <person name="Agatsuma T."/>
            <person name="Nawaratna S."/>
            <person name="Gobert G.N."/>
            <person name="Jones M.K."/>
            <person name="Ragan M.A."/>
            <person name="McManus D.P."/>
            <person name="Krause L."/>
        </authorList>
    </citation>
    <scope>NUCLEOTIDE SEQUENCE [LARGE SCALE GENOMIC DNA]</scope>
    <source>
        <strain evidence="2 3">IND2009</strain>
    </source>
</reference>
<organism evidence="2 3">
    <name type="scientific">Paragonimus westermani</name>
    <dbReference type="NCBI Taxonomy" id="34504"/>
    <lineage>
        <taxon>Eukaryota</taxon>
        <taxon>Metazoa</taxon>
        <taxon>Spiralia</taxon>
        <taxon>Lophotrochozoa</taxon>
        <taxon>Platyhelminthes</taxon>
        <taxon>Trematoda</taxon>
        <taxon>Digenea</taxon>
        <taxon>Plagiorchiida</taxon>
        <taxon>Troglotremata</taxon>
        <taxon>Troglotrematidae</taxon>
        <taxon>Paragonimus</taxon>
    </lineage>
</organism>
<evidence type="ECO:0000256" key="1">
    <source>
        <dbReference type="SAM" id="MobiDB-lite"/>
    </source>
</evidence>
<keyword evidence="3" id="KW-1185">Reference proteome</keyword>
<gene>
    <name evidence="2" type="ORF">DEA37_0007994</name>
</gene>
<protein>
    <submittedName>
        <fullName evidence="2">Uncharacterized protein</fullName>
    </submittedName>
</protein>
<dbReference type="EMBL" id="QNGE01001091">
    <property type="protein sequence ID" value="KAA3678473.1"/>
    <property type="molecule type" value="Genomic_DNA"/>
</dbReference>
<accession>A0A5J4NSC9</accession>
<evidence type="ECO:0000313" key="3">
    <source>
        <dbReference type="Proteomes" id="UP000324629"/>
    </source>
</evidence>
<dbReference type="Proteomes" id="UP000324629">
    <property type="component" value="Unassembled WGS sequence"/>
</dbReference>
<evidence type="ECO:0000313" key="2">
    <source>
        <dbReference type="EMBL" id="KAA3678473.1"/>
    </source>
</evidence>
<proteinExistence type="predicted"/>
<name>A0A5J4NSC9_9TREM</name>
<comment type="caution">
    <text evidence="2">The sequence shown here is derived from an EMBL/GenBank/DDBJ whole genome shotgun (WGS) entry which is preliminary data.</text>
</comment>
<sequence>MFTTDSESNITSMFLFICSPKFSDTPKYADPEVEDRMLQAFKFNKDRMIKKFQDFTPNGTASYERALTEAFILLNKKDIRVFVYLLGQHSSAEPYVEELACYNRGYAVTIATLADVKENVLKRLQQGILLGVAGIDVPIQSFRDTLRGWEVRLLHPPLLHKSILKSYYQNVDLNEVEIPQDVKIDPVSDQEYIDRIYLDAKETQGILNVWKQKSSVALINENFDFVRTLCSISFNLFQPMNPLPILGQHSNWQENVKSDEMQSNPLDDYETKDRYGSSRSENVRNGYYDPYEYKSSPKALAIAGLELHNAVRIVDEETGSDLQMPLLPPLVDEATESKNPNFSNTNPIPDVTHEPELMEEPSDEIFGKMDQDPYEAQLRALAAIESCRQEQSALLQPHFEQDLESNFTDSNNTHEADAVSSRMPIPGSLLDCVQKSVQQRCRLGSGTSSFTGRYACEAVCELIRERMPQLVNKLEDCKQPLIACTERFTVFHVLPRPPEDTSSFAKNTDIASYTGEYCRECGTR</sequence>
<feature type="region of interest" description="Disordered" evidence="1">
    <location>
        <begin position="257"/>
        <end position="281"/>
    </location>
</feature>
<dbReference type="AlphaFoldDB" id="A0A5J4NSC9"/>